<evidence type="ECO:0000313" key="3">
    <source>
        <dbReference type="EMBL" id="ODQ92550.1"/>
    </source>
</evidence>
<keyword evidence="4" id="KW-1185">Reference proteome</keyword>
<reference evidence="4" key="1">
    <citation type="submission" date="2016-09" db="EMBL/GenBank/DDBJ databases">
        <authorList>
            <person name="Greninger A.L."/>
            <person name="Jerome K.R."/>
            <person name="Mcnair B."/>
            <person name="Wallis C."/>
            <person name="Fang F."/>
        </authorList>
    </citation>
    <scope>NUCLEOTIDE SEQUENCE [LARGE SCALE GENOMIC DNA]</scope>
    <source>
        <strain evidence="4">M6</strain>
    </source>
</reference>
<sequence>MDADTLIAMAGLTALAAAALTGAVWDSALVSSPVRVRTRSRGRHAMPVNAPTPARDAVR</sequence>
<proteinExistence type="predicted"/>
<keyword evidence="2" id="KW-0812">Transmembrane</keyword>
<dbReference type="EMBL" id="MIHA01000001">
    <property type="protein sequence ID" value="ODQ92550.1"/>
    <property type="molecule type" value="Genomic_DNA"/>
</dbReference>
<feature type="transmembrane region" description="Helical" evidence="2">
    <location>
        <begin position="6"/>
        <end position="31"/>
    </location>
</feature>
<keyword evidence="2" id="KW-1133">Transmembrane helix</keyword>
<gene>
    <name evidence="3" type="ORF">BHQ18_02170</name>
</gene>
<name>A0A1E3RRS5_MYCFV</name>
<protein>
    <submittedName>
        <fullName evidence="3">Uncharacterized protein</fullName>
    </submittedName>
</protein>
<feature type="region of interest" description="Disordered" evidence="1">
    <location>
        <begin position="36"/>
        <end position="59"/>
    </location>
</feature>
<accession>A0A1E3RRS5</accession>
<dbReference type="Proteomes" id="UP000094053">
    <property type="component" value="Unassembled WGS sequence"/>
</dbReference>
<evidence type="ECO:0000256" key="2">
    <source>
        <dbReference type="SAM" id="Phobius"/>
    </source>
</evidence>
<dbReference type="AlphaFoldDB" id="A0A1E3RRS5"/>
<comment type="caution">
    <text evidence="3">The sequence shown here is derived from an EMBL/GenBank/DDBJ whole genome shotgun (WGS) entry which is preliminary data.</text>
</comment>
<evidence type="ECO:0000256" key="1">
    <source>
        <dbReference type="SAM" id="MobiDB-lite"/>
    </source>
</evidence>
<evidence type="ECO:0000313" key="4">
    <source>
        <dbReference type="Proteomes" id="UP000094053"/>
    </source>
</evidence>
<dbReference type="STRING" id="1776.BHQ18_02170"/>
<keyword evidence="2" id="KW-0472">Membrane</keyword>
<organism evidence="3 4">
    <name type="scientific">Mycolicibacterium flavescens</name>
    <name type="common">Mycobacterium flavescens</name>
    <dbReference type="NCBI Taxonomy" id="1776"/>
    <lineage>
        <taxon>Bacteria</taxon>
        <taxon>Bacillati</taxon>
        <taxon>Actinomycetota</taxon>
        <taxon>Actinomycetes</taxon>
        <taxon>Mycobacteriales</taxon>
        <taxon>Mycobacteriaceae</taxon>
        <taxon>Mycolicibacterium</taxon>
    </lineage>
</organism>